<name>A0A8C4RTY6_ERPCA</name>
<keyword evidence="4 13" id="KW-0812">Transmembrane</keyword>
<sequence>VEQKMYNIVGNSSDFILEGFFFPPEARVPLFLLTLFGYIIIVFLNVMLFLVIILHKNLHGPMYVLLCNLIMCDLIGSSALMPRLMSDFFVDVKIISFQACIIQAFCIHMYHFGAQLILGAMALDRYVAICNPLRYATIMTPRTLVKLCSIAWGTTFALVIVLLLITIRLPKCKSLIVQAYCFCGALFPLACGDYSVNNIYGLFVTYLTFAIQTCASHLTVYIIFETALLFSVMALRFPNVNPNLTKTFGTVMITVPPCLNPLIYGINTKEIRNTVLKYFNKKILSC</sequence>
<dbReference type="Ensembl" id="ENSECRT00000006864.1">
    <property type="protein sequence ID" value="ENSECRP00000006756.1"/>
    <property type="gene ID" value="ENSECRG00000004502.1"/>
</dbReference>
<evidence type="ECO:0000256" key="9">
    <source>
        <dbReference type="ARBA" id="ARBA00023157"/>
    </source>
</evidence>
<dbReference type="InterPro" id="IPR000276">
    <property type="entry name" value="GPCR_Rhodpsn"/>
</dbReference>
<feature type="domain" description="G-protein coupled receptors family 1 profile" evidence="15">
    <location>
        <begin position="44"/>
        <end position="262"/>
    </location>
</feature>
<dbReference type="AlphaFoldDB" id="A0A8C4RTY6"/>
<dbReference type="Gene3D" id="1.10.1220.70">
    <property type="match status" value="1"/>
</dbReference>
<evidence type="ECO:0000256" key="6">
    <source>
        <dbReference type="ARBA" id="ARBA00022989"/>
    </source>
</evidence>
<dbReference type="GeneTree" id="ENSGT00940000162761"/>
<feature type="transmembrane region" description="Helical" evidence="14">
    <location>
        <begin position="144"/>
        <end position="169"/>
    </location>
</feature>
<keyword evidence="10 13" id="KW-0675">Receptor</keyword>
<dbReference type="GO" id="GO:0004930">
    <property type="term" value="F:G protein-coupled receptor activity"/>
    <property type="evidence" value="ECO:0007669"/>
    <property type="project" value="UniProtKB-KW"/>
</dbReference>
<feature type="transmembrane region" description="Helical" evidence="14">
    <location>
        <begin position="61"/>
        <end position="81"/>
    </location>
</feature>
<proteinExistence type="inferred from homology"/>
<dbReference type="PANTHER" id="PTHR26451:SF860">
    <property type="entry name" value="ODORANT RECEPTOR-RELATED"/>
    <property type="match status" value="1"/>
</dbReference>
<keyword evidence="2 14" id="KW-1003">Cell membrane</keyword>
<dbReference type="PRINTS" id="PR00237">
    <property type="entry name" value="GPCRRHODOPSN"/>
</dbReference>
<reference evidence="16" key="2">
    <citation type="submission" date="2025-08" db="UniProtKB">
        <authorList>
            <consortium name="Ensembl"/>
        </authorList>
    </citation>
    <scope>IDENTIFICATION</scope>
</reference>
<feature type="transmembrane region" description="Helical" evidence="14">
    <location>
        <begin position="244"/>
        <end position="264"/>
    </location>
</feature>
<dbReference type="GO" id="GO:0004984">
    <property type="term" value="F:olfactory receptor activity"/>
    <property type="evidence" value="ECO:0007669"/>
    <property type="project" value="InterPro"/>
</dbReference>
<dbReference type="FunFam" id="1.20.1070.10:FF:000024">
    <property type="entry name" value="Olfactory receptor"/>
    <property type="match status" value="1"/>
</dbReference>
<feature type="transmembrane region" description="Helical" evidence="14">
    <location>
        <begin position="199"/>
        <end position="224"/>
    </location>
</feature>
<evidence type="ECO:0000256" key="11">
    <source>
        <dbReference type="ARBA" id="ARBA00023180"/>
    </source>
</evidence>
<keyword evidence="17" id="KW-1185">Reference proteome</keyword>
<evidence type="ECO:0000256" key="3">
    <source>
        <dbReference type="ARBA" id="ARBA00022606"/>
    </source>
</evidence>
<keyword evidence="9" id="KW-1015">Disulfide bond</keyword>
<comment type="subcellular location">
    <subcellularLocation>
        <location evidence="1 14">Cell membrane</location>
        <topology evidence="1 14">Multi-pass membrane protein</topology>
    </subcellularLocation>
</comment>
<dbReference type="PANTHER" id="PTHR26451">
    <property type="entry name" value="G_PROTEIN_RECEP_F1_2 DOMAIN-CONTAINING PROTEIN"/>
    <property type="match status" value="1"/>
</dbReference>
<reference evidence="16" key="1">
    <citation type="submission" date="2021-06" db="EMBL/GenBank/DDBJ databases">
        <authorList>
            <consortium name="Wellcome Sanger Institute Data Sharing"/>
        </authorList>
    </citation>
    <scope>NUCLEOTIDE SEQUENCE [LARGE SCALE GENOMIC DNA]</scope>
</reference>
<evidence type="ECO:0000256" key="2">
    <source>
        <dbReference type="ARBA" id="ARBA00022475"/>
    </source>
</evidence>
<evidence type="ECO:0000256" key="13">
    <source>
        <dbReference type="RuleBase" id="RU000688"/>
    </source>
</evidence>
<evidence type="ECO:0000256" key="12">
    <source>
        <dbReference type="ARBA" id="ARBA00023224"/>
    </source>
</evidence>
<keyword evidence="12 13" id="KW-0807">Transducer</keyword>
<evidence type="ECO:0000256" key="4">
    <source>
        <dbReference type="ARBA" id="ARBA00022692"/>
    </source>
</evidence>
<evidence type="ECO:0000256" key="8">
    <source>
        <dbReference type="ARBA" id="ARBA00023136"/>
    </source>
</evidence>
<dbReference type="InterPro" id="IPR000725">
    <property type="entry name" value="Olfact_rcpt"/>
</dbReference>
<dbReference type="Proteomes" id="UP000694620">
    <property type="component" value="Chromosome 4"/>
</dbReference>
<dbReference type="Pfam" id="PF13853">
    <property type="entry name" value="7tm_4"/>
    <property type="match status" value="1"/>
</dbReference>
<evidence type="ECO:0000256" key="14">
    <source>
        <dbReference type="RuleBase" id="RU363047"/>
    </source>
</evidence>
<dbReference type="PROSITE" id="PS50262">
    <property type="entry name" value="G_PROTEIN_RECEP_F1_2"/>
    <property type="match status" value="1"/>
</dbReference>
<keyword evidence="8 14" id="KW-0472">Membrane</keyword>
<evidence type="ECO:0000256" key="10">
    <source>
        <dbReference type="ARBA" id="ARBA00023170"/>
    </source>
</evidence>
<keyword evidence="5 14" id="KW-0552">Olfaction</keyword>
<evidence type="ECO:0000313" key="17">
    <source>
        <dbReference type="Proteomes" id="UP000694620"/>
    </source>
</evidence>
<keyword evidence="6 14" id="KW-1133">Transmembrane helix</keyword>
<dbReference type="GO" id="GO:0005549">
    <property type="term" value="F:odorant binding"/>
    <property type="evidence" value="ECO:0007669"/>
    <property type="project" value="TreeGrafter"/>
</dbReference>
<evidence type="ECO:0000256" key="7">
    <source>
        <dbReference type="ARBA" id="ARBA00023040"/>
    </source>
</evidence>
<evidence type="ECO:0000256" key="5">
    <source>
        <dbReference type="ARBA" id="ARBA00022725"/>
    </source>
</evidence>
<dbReference type="SUPFAM" id="SSF81321">
    <property type="entry name" value="Family A G protein-coupled receptor-like"/>
    <property type="match status" value="1"/>
</dbReference>
<feature type="transmembrane region" description="Helical" evidence="14">
    <location>
        <begin position="175"/>
        <end position="192"/>
    </location>
</feature>
<dbReference type="GO" id="GO:0005886">
    <property type="term" value="C:plasma membrane"/>
    <property type="evidence" value="ECO:0007669"/>
    <property type="project" value="UniProtKB-SubCell"/>
</dbReference>
<dbReference type="InterPro" id="IPR052921">
    <property type="entry name" value="GPCR1_Superfamily_Member"/>
</dbReference>
<evidence type="ECO:0000256" key="1">
    <source>
        <dbReference type="ARBA" id="ARBA00004651"/>
    </source>
</evidence>
<organism evidence="16 17">
    <name type="scientific">Erpetoichthys calabaricus</name>
    <name type="common">Rope fish</name>
    <name type="synonym">Calamoichthys calabaricus</name>
    <dbReference type="NCBI Taxonomy" id="27687"/>
    <lineage>
        <taxon>Eukaryota</taxon>
        <taxon>Metazoa</taxon>
        <taxon>Chordata</taxon>
        <taxon>Craniata</taxon>
        <taxon>Vertebrata</taxon>
        <taxon>Euteleostomi</taxon>
        <taxon>Actinopterygii</taxon>
        <taxon>Polypteriformes</taxon>
        <taxon>Polypteridae</taxon>
        <taxon>Erpetoichthys</taxon>
    </lineage>
</organism>
<dbReference type="PROSITE" id="PS00237">
    <property type="entry name" value="G_PROTEIN_RECEP_F1_1"/>
    <property type="match status" value="1"/>
</dbReference>
<dbReference type="Gene3D" id="1.20.1070.10">
    <property type="entry name" value="Rhodopsin 7-helix transmembrane proteins"/>
    <property type="match status" value="1"/>
</dbReference>
<keyword evidence="11" id="KW-0325">Glycoprotein</keyword>
<keyword evidence="7 13" id="KW-0297">G-protein coupled receptor</keyword>
<dbReference type="PRINTS" id="PR00245">
    <property type="entry name" value="OLFACTORYR"/>
</dbReference>
<evidence type="ECO:0000259" key="15">
    <source>
        <dbReference type="PROSITE" id="PS50262"/>
    </source>
</evidence>
<accession>A0A8C4RTY6</accession>
<keyword evidence="3 14" id="KW-0716">Sensory transduction</keyword>
<protein>
    <recommendedName>
        <fullName evidence="14">Olfactory receptor</fullName>
    </recommendedName>
</protein>
<comment type="similarity">
    <text evidence="13">Belongs to the G-protein coupled receptor 1 family.</text>
</comment>
<feature type="transmembrane region" description="Helical" evidence="14">
    <location>
        <begin position="30"/>
        <end position="54"/>
    </location>
</feature>
<reference evidence="16" key="3">
    <citation type="submission" date="2025-09" db="UniProtKB">
        <authorList>
            <consortium name="Ensembl"/>
        </authorList>
    </citation>
    <scope>IDENTIFICATION</scope>
</reference>
<feature type="transmembrane region" description="Helical" evidence="14">
    <location>
        <begin position="101"/>
        <end position="123"/>
    </location>
</feature>
<dbReference type="InterPro" id="IPR017452">
    <property type="entry name" value="GPCR_Rhodpsn_7TM"/>
</dbReference>
<evidence type="ECO:0000313" key="16">
    <source>
        <dbReference type="Ensembl" id="ENSECRP00000006756.1"/>
    </source>
</evidence>